<evidence type="ECO:0000256" key="3">
    <source>
        <dbReference type="ARBA" id="ARBA00023125"/>
    </source>
</evidence>
<evidence type="ECO:0000259" key="13">
    <source>
        <dbReference type="PROSITE" id="PS50071"/>
    </source>
</evidence>
<evidence type="ECO:0000256" key="8">
    <source>
        <dbReference type="PROSITE-ProRule" id="PRU00108"/>
    </source>
</evidence>
<dbReference type="FunFam" id="1.10.10.60:FF:000144">
    <property type="entry name" value="homeobox-leucine zipper protein ATHB-6-like"/>
    <property type="match status" value="1"/>
</dbReference>
<reference evidence="15" key="1">
    <citation type="submission" date="2025-08" db="UniProtKB">
        <authorList>
            <consortium name="RefSeq"/>
        </authorList>
    </citation>
    <scope>IDENTIFICATION</scope>
    <source>
        <strain evidence="15">OHB3-1</strain>
    </source>
</reference>
<keyword evidence="6 8" id="KW-0539">Nucleus</keyword>
<dbReference type="SMART" id="SM00389">
    <property type="entry name" value="HOX"/>
    <property type="match status" value="1"/>
</dbReference>
<feature type="region of interest" description="Disordered" evidence="12">
    <location>
        <begin position="186"/>
        <end position="220"/>
    </location>
</feature>
<name>A0A6J1DBJ2_MOMCH</name>
<dbReference type="InterPro" id="IPR009057">
    <property type="entry name" value="Homeodomain-like_sf"/>
</dbReference>
<gene>
    <name evidence="15" type="primary">LOC111019178</name>
</gene>
<keyword evidence="3 8" id="KW-0238">DNA-binding</keyword>
<dbReference type="InterPro" id="IPR017970">
    <property type="entry name" value="Homeobox_CS"/>
</dbReference>
<dbReference type="PRINTS" id="PR00031">
    <property type="entry name" value="HTHREPRESSR"/>
</dbReference>
<dbReference type="InterPro" id="IPR045224">
    <property type="entry name" value="HDZip_class_I_plant"/>
</dbReference>
<dbReference type="Pfam" id="PF00046">
    <property type="entry name" value="Homeodomain"/>
    <property type="match status" value="1"/>
</dbReference>
<dbReference type="Gene3D" id="1.10.10.60">
    <property type="entry name" value="Homeodomain-like"/>
    <property type="match status" value="1"/>
</dbReference>
<evidence type="ECO:0000313" key="15">
    <source>
        <dbReference type="RefSeq" id="XP_022151198.1"/>
    </source>
</evidence>
<dbReference type="InterPro" id="IPR001356">
    <property type="entry name" value="HD"/>
</dbReference>
<accession>A0A6J1DBJ2</accession>
<dbReference type="RefSeq" id="XP_022151198.1">
    <property type="nucleotide sequence ID" value="XM_022295506.1"/>
</dbReference>
<comment type="subcellular location">
    <subcellularLocation>
        <location evidence="1 8 9">Nucleus</location>
    </subcellularLocation>
</comment>
<dbReference type="PANTHER" id="PTHR24326:SF497">
    <property type="entry name" value="HOMEOBOX-LEUCINE ZIPPER PROTEIN HAT5"/>
    <property type="match status" value="1"/>
</dbReference>
<dbReference type="GO" id="GO:0000981">
    <property type="term" value="F:DNA-binding transcription factor activity, RNA polymerase II-specific"/>
    <property type="evidence" value="ECO:0007669"/>
    <property type="project" value="UniProtKB-UniRule"/>
</dbReference>
<evidence type="ECO:0000256" key="1">
    <source>
        <dbReference type="ARBA" id="ARBA00004123"/>
    </source>
</evidence>
<evidence type="ECO:0000256" key="2">
    <source>
        <dbReference type="ARBA" id="ARBA00023015"/>
    </source>
</evidence>
<keyword evidence="14" id="KW-1185">Reference proteome</keyword>
<dbReference type="KEGG" id="mcha:111019178"/>
<dbReference type="InterPro" id="IPR003106">
    <property type="entry name" value="Leu_zip_homeo"/>
</dbReference>
<feature type="DNA-binding region" description="Homeobox" evidence="8">
    <location>
        <begin position="43"/>
        <end position="102"/>
    </location>
</feature>
<dbReference type="AlphaFoldDB" id="A0A6J1DBJ2"/>
<dbReference type="GeneID" id="111019178"/>
<dbReference type="PROSITE" id="PS50071">
    <property type="entry name" value="HOMEOBOX_2"/>
    <property type="match status" value="1"/>
</dbReference>
<evidence type="ECO:0000256" key="10">
    <source>
        <dbReference type="RuleBase" id="RU369038"/>
    </source>
</evidence>
<evidence type="ECO:0000256" key="5">
    <source>
        <dbReference type="ARBA" id="ARBA00023163"/>
    </source>
</evidence>
<evidence type="ECO:0000256" key="6">
    <source>
        <dbReference type="ARBA" id="ARBA00023242"/>
    </source>
</evidence>
<feature type="coiled-coil region" evidence="11">
    <location>
        <begin position="93"/>
        <end position="148"/>
    </location>
</feature>
<dbReference type="CDD" id="cd00086">
    <property type="entry name" value="homeodomain"/>
    <property type="match status" value="1"/>
</dbReference>
<feature type="compositionally biased region" description="Polar residues" evidence="12">
    <location>
        <begin position="207"/>
        <end position="219"/>
    </location>
</feature>
<proteinExistence type="inferred from homology"/>
<dbReference type="SUPFAM" id="SSF46689">
    <property type="entry name" value="Homeodomain-like"/>
    <property type="match status" value="1"/>
</dbReference>
<evidence type="ECO:0000256" key="11">
    <source>
        <dbReference type="SAM" id="Coils"/>
    </source>
</evidence>
<evidence type="ECO:0000313" key="14">
    <source>
        <dbReference type="Proteomes" id="UP000504603"/>
    </source>
</evidence>
<comment type="function">
    <text evidence="10">Transcription factor.</text>
</comment>
<keyword evidence="2 10" id="KW-0805">Transcription regulation</keyword>
<dbReference type="GO" id="GO:0000976">
    <property type="term" value="F:transcription cis-regulatory region binding"/>
    <property type="evidence" value="ECO:0007669"/>
    <property type="project" value="UniProtKB-ARBA"/>
</dbReference>
<dbReference type="Proteomes" id="UP000504603">
    <property type="component" value="Unplaced"/>
</dbReference>
<dbReference type="PROSITE" id="PS00027">
    <property type="entry name" value="HOMEOBOX_1"/>
    <property type="match status" value="1"/>
</dbReference>
<dbReference type="GO" id="GO:0005634">
    <property type="term" value="C:nucleus"/>
    <property type="evidence" value="ECO:0007669"/>
    <property type="project" value="UniProtKB-SubCell"/>
</dbReference>
<evidence type="ECO:0000256" key="12">
    <source>
        <dbReference type="SAM" id="MobiDB-lite"/>
    </source>
</evidence>
<sequence>MDSETTLFVPEAETNSQSLWISNSGSSMEGRFLQEQADGARNSAGKKRRLTVDQVRLLERNFNVENKLEHERKVQLAEEIGLRPRQVAVWFQNRRARSKTKKIEIDYESLNAEYHKLKKDYTSLVKLNHDLKAEADELREKWAAAEKMRNPLEPVEVEVEAMDSSVTELGKPNTSTMGEDLYNVQMGSSRQEEGSRSSSKSDGFYSESPTMENQSQSDNFLRDEEDELGKLVKLEDEIYADEFIDSFNFISTAVEDQSLCFWSC</sequence>
<dbReference type="Pfam" id="PF02183">
    <property type="entry name" value="HALZ"/>
    <property type="match status" value="1"/>
</dbReference>
<comment type="similarity">
    <text evidence="7 10">Belongs to the HD-ZIP homeobox family. Class I subfamily.</text>
</comment>
<feature type="domain" description="Homeobox" evidence="13">
    <location>
        <begin position="41"/>
        <end position="101"/>
    </location>
</feature>
<keyword evidence="4 8" id="KW-0371">Homeobox</keyword>
<keyword evidence="11" id="KW-0175">Coiled coil</keyword>
<evidence type="ECO:0000256" key="9">
    <source>
        <dbReference type="RuleBase" id="RU000682"/>
    </source>
</evidence>
<dbReference type="GO" id="GO:0045893">
    <property type="term" value="P:positive regulation of DNA-templated transcription"/>
    <property type="evidence" value="ECO:0007669"/>
    <property type="project" value="TreeGrafter"/>
</dbReference>
<protein>
    <recommendedName>
        <fullName evidence="10">Homeobox-leucine zipper protein</fullName>
    </recommendedName>
    <alternativeName>
        <fullName evidence="10">HD-ZIP protein</fullName>
    </alternativeName>
    <alternativeName>
        <fullName evidence="10">Homeodomain transcription factor</fullName>
    </alternativeName>
</protein>
<evidence type="ECO:0000256" key="4">
    <source>
        <dbReference type="ARBA" id="ARBA00023155"/>
    </source>
</evidence>
<evidence type="ECO:0000256" key="7">
    <source>
        <dbReference type="ARBA" id="ARBA00025748"/>
    </source>
</evidence>
<organism evidence="14 15">
    <name type="scientific">Momordica charantia</name>
    <name type="common">Bitter gourd</name>
    <name type="synonym">Balsam pear</name>
    <dbReference type="NCBI Taxonomy" id="3673"/>
    <lineage>
        <taxon>Eukaryota</taxon>
        <taxon>Viridiplantae</taxon>
        <taxon>Streptophyta</taxon>
        <taxon>Embryophyta</taxon>
        <taxon>Tracheophyta</taxon>
        <taxon>Spermatophyta</taxon>
        <taxon>Magnoliopsida</taxon>
        <taxon>eudicotyledons</taxon>
        <taxon>Gunneridae</taxon>
        <taxon>Pentapetalae</taxon>
        <taxon>rosids</taxon>
        <taxon>fabids</taxon>
        <taxon>Cucurbitales</taxon>
        <taxon>Cucurbitaceae</taxon>
        <taxon>Momordiceae</taxon>
        <taxon>Momordica</taxon>
    </lineage>
</organism>
<dbReference type="PANTHER" id="PTHR24326">
    <property type="entry name" value="HOMEOBOX-LEUCINE ZIPPER PROTEIN"/>
    <property type="match status" value="1"/>
</dbReference>
<keyword evidence="5 10" id="KW-0804">Transcription</keyword>
<dbReference type="InterPro" id="IPR000047">
    <property type="entry name" value="HTH_motif"/>
</dbReference>
<dbReference type="OrthoDB" id="6159439at2759"/>